<feature type="region of interest" description="Disordered" evidence="1">
    <location>
        <begin position="142"/>
        <end position="168"/>
    </location>
</feature>
<dbReference type="AlphaFoldDB" id="A0AAQ3TT26"/>
<accession>A0AAQ3TT26</accession>
<evidence type="ECO:0000313" key="2">
    <source>
        <dbReference type="EMBL" id="WVZ77874.1"/>
    </source>
</evidence>
<name>A0AAQ3TT26_PASNO</name>
<feature type="compositionally biased region" description="Basic and acidic residues" evidence="1">
    <location>
        <begin position="159"/>
        <end position="168"/>
    </location>
</feature>
<reference evidence="2 3" key="1">
    <citation type="submission" date="2024-02" db="EMBL/GenBank/DDBJ databases">
        <title>High-quality chromosome-scale genome assembly of Pensacola bahiagrass (Paspalum notatum Flugge var. saurae).</title>
        <authorList>
            <person name="Vega J.M."/>
            <person name="Podio M."/>
            <person name="Orjuela J."/>
            <person name="Siena L.A."/>
            <person name="Pessino S.C."/>
            <person name="Combes M.C."/>
            <person name="Mariac C."/>
            <person name="Albertini E."/>
            <person name="Pupilli F."/>
            <person name="Ortiz J.P.A."/>
            <person name="Leblanc O."/>
        </authorList>
    </citation>
    <scope>NUCLEOTIDE SEQUENCE [LARGE SCALE GENOMIC DNA]</scope>
    <source>
        <strain evidence="2">R1</strain>
        <tissue evidence="2">Leaf</tissue>
    </source>
</reference>
<proteinExistence type="predicted"/>
<gene>
    <name evidence="2" type="ORF">U9M48_025677</name>
</gene>
<dbReference type="EMBL" id="CP144749">
    <property type="protein sequence ID" value="WVZ77874.1"/>
    <property type="molecule type" value="Genomic_DNA"/>
</dbReference>
<organism evidence="2 3">
    <name type="scientific">Paspalum notatum var. saurae</name>
    <dbReference type="NCBI Taxonomy" id="547442"/>
    <lineage>
        <taxon>Eukaryota</taxon>
        <taxon>Viridiplantae</taxon>
        <taxon>Streptophyta</taxon>
        <taxon>Embryophyta</taxon>
        <taxon>Tracheophyta</taxon>
        <taxon>Spermatophyta</taxon>
        <taxon>Magnoliopsida</taxon>
        <taxon>Liliopsida</taxon>
        <taxon>Poales</taxon>
        <taxon>Poaceae</taxon>
        <taxon>PACMAD clade</taxon>
        <taxon>Panicoideae</taxon>
        <taxon>Andropogonodae</taxon>
        <taxon>Paspaleae</taxon>
        <taxon>Paspalinae</taxon>
        <taxon>Paspalum</taxon>
    </lineage>
</organism>
<sequence length="259" mass="29620">MHVRLPIHAVKFQMEFLQSPELTYSVWNPAGEIVFSKIKDGQITEFEYMFAIKYSFEIFQRGSVEEFMRESPIKVVVLLLLALSAIRFCISFHVVDVNYPVNKLLEMLSTCRGHWTEVEDDSSCRSPLSRLKLTSRTTMLLEDTNSSGRPPYNELPVRLPRDGAMRPSRPLDGRETSMTVTPSHLQQPVPSSCHDLPRLESCESPARNWRRDAFSCSVQELAGMANETSSTRAMARIGTGNLLLLYFMYEKWCDCMASY</sequence>
<evidence type="ECO:0000256" key="1">
    <source>
        <dbReference type="SAM" id="MobiDB-lite"/>
    </source>
</evidence>
<evidence type="ECO:0000313" key="3">
    <source>
        <dbReference type="Proteomes" id="UP001341281"/>
    </source>
</evidence>
<dbReference type="Proteomes" id="UP001341281">
    <property type="component" value="Chromosome 05"/>
</dbReference>
<protein>
    <submittedName>
        <fullName evidence="2">Uncharacterized protein</fullName>
    </submittedName>
</protein>
<keyword evidence="3" id="KW-1185">Reference proteome</keyword>